<dbReference type="GO" id="GO:0007165">
    <property type="term" value="P:signal transduction"/>
    <property type="evidence" value="ECO:0007669"/>
    <property type="project" value="InterPro"/>
</dbReference>
<dbReference type="PRINTS" id="PR01217">
    <property type="entry name" value="PRICHEXTENSN"/>
</dbReference>
<dbReference type="Proteomes" id="UP001347796">
    <property type="component" value="Unassembled WGS sequence"/>
</dbReference>
<proteinExistence type="inferred from homology"/>
<protein>
    <recommendedName>
        <fullName evidence="11">Protein phosphatase 1 regulatory subunit 12B</fullName>
    </recommendedName>
    <alternativeName>
        <fullName evidence="12">Myosin phosphatase-targeting subunit 2</fullName>
    </alternativeName>
</protein>
<evidence type="ECO:0000256" key="3">
    <source>
        <dbReference type="ARBA" id="ARBA00022490"/>
    </source>
</evidence>
<feature type="repeat" description="ANK" evidence="13">
    <location>
        <begin position="108"/>
        <end position="140"/>
    </location>
</feature>
<feature type="domain" description="cGMP-dependent protein kinase interacting" evidence="15">
    <location>
        <begin position="934"/>
        <end position="1030"/>
    </location>
</feature>
<dbReference type="InterPro" id="IPR002110">
    <property type="entry name" value="Ankyrin_rpt"/>
</dbReference>
<feature type="compositionally biased region" description="Basic and acidic residues" evidence="14">
    <location>
        <begin position="875"/>
        <end position="890"/>
    </location>
</feature>
<dbReference type="InterPro" id="IPR017401">
    <property type="entry name" value="MYPT1/MYPT2/Mbs85"/>
</dbReference>
<evidence type="ECO:0000256" key="1">
    <source>
        <dbReference type="ARBA" id="ARBA00004245"/>
    </source>
</evidence>
<feature type="region of interest" description="Disordered" evidence="14">
    <location>
        <begin position="342"/>
        <end position="497"/>
    </location>
</feature>
<feature type="compositionally biased region" description="Low complexity" evidence="14">
    <location>
        <begin position="724"/>
        <end position="733"/>
    </location>
</feature>
<feature type="compositionally biased region" description="Low complexity" evidence="14">
    <location>
        <begin position="788"/>
        <end position="806"/>
    </location>
</feature>
<dbReference type="AlphaFoldDB" id="A0AAN8J505"/>
<dbReference type="FunFam" id="1.25.40.20:FF:000007">
    <property type="entry name" value="Phosphatase 1 regulatory subunit 12A"/>
    <property type="match status" value="1"/>
</dbReference>
<feature type="repeat" description="ANK" evidence="13">
    <location>
        <begin position="75"/>
        <end position="107"/>
    </location>
</feature>
<keyword evidence="6 13" id="KW-0040">ANK repeat</keyword>
<feature type="compositionally biased region" description="Basic and acidic residues" evidence="14">
    <location>
        <begin position="653"/>
        <end position="665"/>
    </location>
</feature>
<dbReference type="PROSITE" id="PS50297">
    <property type="entry name" value="ANK_REP_REGION"/>
    <property type="match status" value="4"/>
</dbReference>
<evidence type="ECO:0000256" key="5">
    <source>
        <dbReference type="ARBA" id="ARBA00022737"/>
    </source>
</evidence>
<feature type="compositionally biased region" description="Basic and acidic residues" evidence="14">
    <location>
        <begin position="686"/>
        <end position="706"/>
    </location>
</feature>
<dbReference type="SMART" id="SM00248">
    <property type="entry name" value="ANK"/>
    <property type="match status" value="5"/>
</dbReference>
<name>A0AAN8J505_PATCE</name>
<dbReference type="GO" id="GO:0005856">
    <property type="term" value="C:cytoskeleton"/>
    <property type="evidence" value="ECO:0007669"/>
    <property type="project" value="UniProtKB-SubCell"/>
</dbReference>
<dbReference type="PANTHER" id="PTHR24179">
    <property type="entry name" value="PROTEIN PHOSPHATASE 1 REGULATORY SUBUNIT 12"/>
    <property type="match status" value="1"/>
</dbReference>
<feature type="compositionally biased region" description="Basic and acidic residues" evidence="14">
    <location>
        <begin position="568"/>
        <end position="591"/>
    </location>
</feature>
<accession>A0AAN8J505</accession>
<evidence type="ECO:0000256" key="10">
    <source>
        <dbReference type="ARBA" id="ARBA00065548"/>
    </source>
</evidence>
<feature type="compositionally biased region" description="Polar residues" evidence="14">
    <location>
        <begin position="777"/>
        <end position="787"/>
    </location>
</feature>
<keyword evidence="5" id="KW-0677">Repeat</keyword>
<evidence type="ECO:0000256" key="13">
    <source>
        <dbReference type="PROSITE-ProRule" id="PRU00023"/>
    </source>
</evidence>
<dbReference type="PRINTS" id="PR01415">
    <property type="entry name" value="ANKYRIN"/>
</dbReference>
<feature type="compositionally biased region" description="Basic and acidic residues" evidence="14">
    <location>
        <begin position="737"/>
        <end position="748"/>
    </location>
</feature>
<keyword evidence="4" id="KW-0597">Phosphoprotein</keyword>
<feature type="compositionally biased region" description="Basic and acidic residues" evidence="14">
    <location>
        <begin position="342"/>
        <end position="363"/>
    </location>
</feature>
<evidence type="ECO:0000313" key="17">
    <source>
        <dbReference type="Proteomes" id="UP001347796"/>
    </source>
</evidence>
<dbReference type="PANTHER" id="PTHR24179:SF21">
    <property type="entry name" value="MYOSIN BINDING SUBUNIT, ISOFORM O"/>
    <property type="match status" value="1"/>
</dbReference>
<evidence type="ECO:0000256" key="7">
    <source>
        <dbReference type="ARBA" id="ARBA00023212"/>
    </source>
</evidence>
<evidence type="ECO:0000256" key="6">
    <source>
        <dbReference type="ARBA" id="ARBA00023043"/>
    </source>
</evidence>
<feature type="region of interest" description="Disordered" evidence="14">
    <location>
        <begin position="301"/>
        <end position="326"/>
    </location>
</feature>
<feature type="compositionally biased region" description="Basic and acidic residues" evidence="14">
    <location>
        <begin position="377"/>
        <end position="392"/>
    </location>
</feature>
<feature type="compositionally biased region" description="Polar residues" evidence="14">
    <location>
        <begin position="707"/>
        <end position="723"/>
    </location>
</feature>
<evidence type="ECO:0000259" key="15">
    <source>
        <dbReference type="Pfam" id="PF15898"/>
    </source>
</evidence>
<dbReference type="GO" id="GO:0019901">
    <property type="term" value="F:protein kinase binding"/>
    <property type="evidence" value="ECO:0007669"/>
    <property type="project" value="InterPro"/>
</dbReference>
<evidence type="ECO:0000256" key="4">
    <source>
        <dbReference type="ARBA" id="ARBA00022553"/>
    </source>
</evidence>
<dbReference type="SUPFAM" id="SSF48403">
    <property type="entry name" value="Ankyrin repeat"/>
    <property type="match status" value="1"/>
</dbReference>
<evidence type="ECO:0000256" key="14">
    <source>
        <dbReference type="SAM" id="MobiDB-lite"/>
    </source>
</evidence>
<keyword evidence="17" id="KW-1185">Reference proteome</keyword>
<feature type="compositionally biased region" description="Polar residues" evidence="14">
    <location>
        <begin position="917"/>
        <end position="932"/>
    </location>
</feature>
<evidence type="ECO:0000256" key="11">
    <source>
        <dbReference type="ARBA" id="ARBA00072757"/>
    </source>
</evidence>
<evidence type="ECO:0000256" key="12">
    <source>
        <dbReference type="ARBA" id="ARBA00083252"/>
    </source>
</evidence>
<comment type="subcellular location">
    <subcellularLocation>
        <location evidence="1">Cytoplasm</location>
        <location evidence="1">Cytoskeleton</location>
    </subcellularLocation>
</comment>
<feature type="region of interest" description="Disordered" evidence="14">
    <location>
        <begin position="526"/>
        <end position="950"/>
    </location>
</feature>
<comment type="caution">
    <text evidence="16">The sequence shown here is derived from an EMBL/GenBank/DDBJ whole genome shotgun (WGS) entry which is preliminary data.</text>
</comment>
<feature type="repeat" description="ANK" evidence="13">
    <location>
        <begin position="234"/>
        <end position="266"/>
    </location>
</feature>
<dbReference type="Pfam" id="PF15898">
    <property type="entry name" value="PRKG1_interact"/>
    <property type="match status" value="1"/>
</dbReference>
<dbReference type="PROSITE" id="PS50088">
    <property type="entry name" value="ANK_REPEAT"/>
    <property type="match status" value="4"/>
</dbReference>
<keyword evidence="2" id="KW-0217">Developmental protein</keyword>
<keyword evidence="7" id="KW-0206">Cytoskeleton</keyword>
<organism evidence="16 17">
    <name type="scientific">Patella caerulea</name>
    <name type="common">Rayed Mediterranean limpet</name>
    <dbReference type="NCBI Taxonomy" id="87958"/>
    <lineage>
        <taxon>Eukaryota</taxon>
        <taxon>Metazoa</taxon>
        <taxon>Spiralia</taxon>
        <taxon>Lophotrochozoa</taxon>
        <taxon>Mollusca</taxon>
        <taxon>Gastropoda</taxon>
        <taxon>Patellogastropoda</taxon>
        <taxon>Patelloidea</taxon>
        <taxon>Patellidae</taxon>
        <taxon>Patella</taxon>
    </lineage>
</organism>
<dbReference type="GO" id="GO:0005737">
    <property type="term" value="C:cytoplasm"/>
    <property type="evidence" value="ECO:0007669"/>
    <property type="project" value="TreeGrafter"/>
</dbReference>
<reference evidence="16 17" key="1">
    <citation type="submission" date="2024-01" db="EMBL/GenBank/DDBJ databases">
        <title>The genome of the rayed Mediterranean limpet Patella caerulea (Linnaeus, 1758).</title>
        <authorList>
            <person name="Anh-Thu Weber A."/>
            <person name="Halstead-Nussloch G."/>
        </authorList>
    </citation>
    <scope>NUCLEOTIDE SEQUENCE [LARGE SCALE GENOMIC DNA]</scope>
    <source>
        <strain evidence="16">AATW-2023a</strain>
        <tissue evidence="16">Whole specimen</tissue>
    </source>
</reference>
<gene>
    <name evidence="16" type="ORF">SNE40_020608</name>
</gene>
<dbReference type="Pfam" id="PF12796">
    <property type="entry name" value="Ank_2"/>
    <property type="match status" value="2"/>
</dbReference>
<dbReference type="InterPro" id="IPR031775">
    <property type="entry name" value="PRKG1_interact"/>
</dbReference>
<feature type="compositionally biased region" description="Low complexity" evidence="14">
    <location>
        <begin position="602"/>
        <end position="644"/>
    </location>
</feature>
<keyword evidence="3" id="KW-0963">Cytoplasm</keyword>
<dbReference type="GO" id="GO:0019208">
    <property type="term" value="F:phosphatase regulator activity"/>
    <property type="evidence" value="ECO:0007669"/>
    <property type="project" value="InterPro"/>
</dbReference>
<dbReference type="EMBL" id="JAZGQO010000015">
    <property type="protein sequence ID" value="KAK6169585.1"/>
    <property type="molecule type" value="Genomic_DNA"/>
</dbReference>
<dbReference type="FunFam" id="1.25.40.20:FF:000004">
    <property type="entry name" value="Phosphatase 1 regulatory subunit 12A"/>
    <property type="match status" value="1"/>
</dbReference>
<feature type="region of interest" description="Disordered" evidence="14">
    <location>
        <begin position="965"/>
        <end position="991"/>
    </location>
</feature>
<comment type="subunit">
    <text evidence="10">PP1 comprises a catalytic subunit, PPP1CA, PPP1CB or PPP1CC, and one or several targeting or regulatory subunits. PPP1R12B mediates binding to myosin. Isoform 3 and isoform 4 bind PPP1R12A, but not isoform 1 of PPP1R12B itself. Binds IL16.</text>
</comment>
<dbReference type="PIRSF" id="PIRSF038141">
    <property type="entry name" value="PP1_12ABC_vert"/>
    <property type="match status" value="1"/>
</dbReference>
<feature type="compositionally biased region" description="Low complexity" evidence="14">
    <location>
        <begin position="891"/>
        <end position="916"/>
    </location>
</feature>
<comment type="similarity">
    <text evidence="8">Belongs to the NRARP family.</text>
</comment>
<feature type="repeat" description="ANK" evidence="13">
    <location>
        <begin position="201"/>
        <end position="233"/>
    </location>
</feature>
<feature type="compositionally biased region" description="Low complexity" evidence="14">
    <location>
        <begin position="402"/>
        <end position="412"/>
    </location>
</feature>
<dbReference type="InterPro" id="IPR036770">
    <property type="entry name" value="Ankyrin_rpt-contain_sf"/>
</dbReference>
<evidence type="ECO:0000256" key="9">
    <source>
        <dbReference type="ARBA" id="ARBA00059024"/>
    </source>
</evidence>
<dbReference type="GO" id="GO:0004857">
    <property type="term" value="F:enzyme inhibitor activity"/>
    <property type="evidence" value="ECO:0007669"/>
    <property type="project" value="TreeGrafter"/>
</dbReference>
<dbReference type="Gene3D" id="6.10.140.390">
    <property type="match status" value="1"/>
</dbReference>
<dbReference type="CDD" id="cd21930">
    <property type="entry name" value="IPD_PPP1R12"/>
    <property type="match status" value="1"/>
</dbReference>
<dbReference type="Gene3D" id="1.25.40.20">
    <property type="entry name" value="Ankyrin repeat-containing domain"/>
    <property type="match status" value="2"/>
</dbReference>
<dbReference type="Gene3D" id="6.10.250.1820">
    <property type="match status" value="1"/>
</dbReference>
<dbReference type="InterPro" id="IPR051226">
    <property type="entry name" value="PP1_Regulatory_Subunit"/>
</dbReference>
<feature type="compositionally biased region" description="Pro residues" evidence="14">
    <location>
        <begin position="427"/>
        <end position="444"/>
    </location>
</feature>
<feature type="compositionally biased region" description="Pro residues" evidence="14">
    <location>
        <begin position="452"/>
        <end position="470"/>
    </location>
</feature>
<feature type="compositionally biased region" description="Basic and acidic residues" evidence="14">
    <location>
        <begin position="933"/>
        <end position="950"/>
    </location>
</feature>
<comment type="function">
    <text evidence="9">Regulates myosin phosphatase activity. Augments Ca(2+) sensitivity of the contractile apparatus.</text>
</comment>
<evidence type="ECO:0000256" key="8">
    <source>
        <dbReference type="ARBA" id="ARBA00038386"/>
    </source>
</evidence>
<evidence type="ECO:0000256" key="2">
    <source>
        <dbReference type="ARBA" id="ARBA00022473"/>
    </source>
</evidence>
<evidence type="ECO:0000313" key="16">
    <source>
        <dbReference type="EMBL" id="KAK6169585.1"/>
    </source>
</evidence>
<sequence length="1030" mass="115081">MADEKQMSALFRRNEQLKRWEDSETNRVSSSIREERLRVKFQDGCIFLAACSSSDTEEVKKLLDRGADINTSNIDGLTALHQACIDDNQDMVEFLVDNGAEVDVCDNEGWTPLHATASCGFTEIARYLIKRGANVAAVNNDGDLPMDICEDEEMENLLQKEMDDQGIDAELARQEEEERMLADANQWLNSKNVKEKKHTKTGATALHVAAAKSYIKVMEILIQAGVDINARDNDGWTPLHAAAHWGQEESCQILVDNMCDMDIKNNAGQSAFELADAEMVRVLEDLKKKQITLRDKAPTGDEIISTKGSAHKRRSSVTRMSGDQKANVILKASEEERAALFKTADDKETHHSDEDDHETERQNKINKKSSTTTPTSLEERPTIQKPEMPKIDEDAELTGKLPTSSSVTPTVTNEVIQPTTPVIKVPEPSPPPAPTPDPPTPTPPVKTEEPVEPPTSKPVVPVPEPTPVVTPTPEVTEVTPPRDETPTPAPETPSTPAVVLEETEGHLRFTTTSSITPKINVFNWRRSLDKTGSSYLPIDKTLRSRSTSDIYTSEKEGSPRSNSTSAVEDTKPDRQQEQNEQREKWKEELKTDLLPAPIKTLPTPTVTVGTSSTSASVSTTSVSSVTTPSSTTTTTSVTTPTSTVLKPGFKSYEPPKRDEETETQRRVKAKRARETRRSTQGVSLEDLEKATGEVKKSDDKNKDQKISQDQTDAANSRVSANMPSSTEDSSTSSTRRRAWDDKKDEETSSRSSIRRTREPRDTLTNSTDYTSAYIPRSQRNALSTSDINNTSLGGSSSNLSRSSSTRSRLRNGEVESKEVPKENTEESKREKSNSERGDTPDGEKKETSAIRSRRLRRERRSTGIVDYNPENEEGEKEKENKPDEDKKESENLSSRPYSGSGTSSYGTSDSGRYSSRPASSYNEYSRSTTSLDSDYKKLYEEEKSSNEKLRKELEQCKQELRDAKKELDRVMRKNNDRTEVTNDKREKRALERKLSEMEEELKLMEKLKADNAKLREENRALTRVVSKLSK</sequence>
<feature type="compositionally biased region" description="Basic and acidic residues" evidence="14">
    <location>
        <begin position="810"/>
        <end position="848"/>
    </location>
</feature>